<keyword evidence="4" id="KW-1185">Reference proteome</keyword>
<dbReference type="PROSITE" id="PS00036">
    <property type="entry name" value="BZIP_BASIC"/>
    <property type="match status" value="1"/>
</dbReference>
<evidence type="ECO:0000313" key="4">
    <source>
        <dbReference type="Proteomes" id="UP000193986"/>
    </source>
</evidence>
<feature type="compositionally biased region" description="Basic and acidic residues" evidence="1">
    <location>
        <begin position="372"/>
        <end position="382"/>
    </location>
</feature>
<evidence type="ECO:0000313" key="3">
    <source>
        <dbReference type="EMBL" id="ORY32548.1"/>
    </source>
</evidence>
<feature type="region of interest" description="Disordered" evidence="1">
    <location>
        <begin position="372"/>
        <end position="597"/>
    </location>
</feature>
<feature type="compositionally biased region" description="Polar residues" evidence="1">
    <location>
        <begin position="14"/>
        <end position="25"/>
    </location>
</feature>
<feature type="compositionally biased region" description="Polar residues" evidence="1">
    <location>
        <begin position="209"/>
        <end position="221"/>
    </location>
</feature>
<gene>
    <name evidence="3" type="ORF">BCR39DRAFT_557533</name>
</gene>
<dbReference type="EMBL" id="MCFC01000009">
    <property type="protein sequence ID" value="ORY32548.1"/>
    <property type="molecule type" value="Genomic_DNA"/>
</dbReference>
<dbReference type="InterPro" id="IPR004827">
    <property type="entry name" value="bZIP"/>
</dbReference>
<evidence type="ECO:0000259" key="2">
    <source>
        <dbReference type="PROSITE" id="PS00036"/>
    </source>
</evidence>
<feature type="region of interest" description="Disordered" evidence="1">
    <location>
        <begin position="1"/>
        <end position="104"/>
    </location>
</feature>
<feature type="compositionally biased region" description="Polar residues" evidence="1">
    <location>
        <begin position="490"/>
        <end position="507"/>
    </location>
</feature>
<feature type="compositionally biased region" description="Polar residues" evidence="1">
    <location>
        <begin position="523"/>
        <end position="532"/>
    </location>
</feature>
<comment type="caution">
    <text evidence="3">The sequence shown here is derived from an EMBL/GenBank/DDBJ whole genome shotgun (WGS) entry which is preliminary data.</text>
</comment>
<name>A0A1Y2BCI9_9TREE</name>
<feature type="compositionally biased region" description="Basic and acidic residues" evidence="1">
    <location>
        <begin position="192"/>
        <end position="208"/>
    </location>
</feature>
<dbReference type="Proteomes" id="UP000193986">
    <property type="component" value="Unassembled WGS sequence"/>
</dbReference>
<dbReference type="GO" id="GO:0003700">
    <property type="term" value="F:DNA-binding transcription factor activity"/>
    <property type="evidence" value="ECO:0007669"/>
    <property type="project" value="InterPro"/>
</dbReference>
<feature type="region of interest" description="Disordered" evidence="1">
    <location>
        <begin position="143"/>
        <end position="237"/>
    </location>
</feature>
<accession>A0A1Y2BCI9</accession>
<organism evidence="3 4">
    <name type="scientific">Naematelia encephala</name>
    <dbReference type="NCBI Taxonomy" id="71784"/>
    <lineage>
        <taxon>Eukaryota</taxon>
        <taxon>Fungi</taxon>
        <taxon>Dikarya</taxon>
        <taxon>Basidiomycota</taxon>
        <taxon>Agaricomycotina</taxon>
        <taxon>Tremellomycetes</taxon>
        <taxon>Tremellales</taxon>
        <taxon>Naemateliaceae</taxon>
        <taxon>Naematelia</taxon>
    </lineage>
</organism>
<feature type="compositionally biased region" description="Basic and acidic residues" evidence="1">
    <location>
        <begin position="452"/>
        <end position="462"/>
    </location>
</feature>
<reference evidence="3 4" key="1">
    <citation type="submission" date="2016-07" db="EMBL/GenBank/DDBJ databases">
        <title>Pervasive Adenine N6-methylation of Active Genes in Fungi.</title>
        <authorList>
            <consortium name="DOE Joint Genome Institute"/>
            <person name="Mondo S.J."/>
            <person name="Dannebaum R.O."/>
            <person name="Kuo R.C."/>
            <person name="Labutti K."/>
            <person name="Haridas S."/>
            <person name="Kuo A."/>
            <person name="Salamov A."/>
            <person name="Ahrendt S.R."/>
            <person name="Lipzen A."/>
            <person name="Sullivan W."/>
            <person name="Andreopoulos W.B."/>
            <person name="Clum A."/>
            <person name="Lindquist E."/>
            <person name="Daum C."/>
            <person name="Ramamoorthy G.K."/>
            <person name="Gryganskyi A."/>
            <person name="Culley D."/>
            <person name="Magnuson J.K."/>
            <person name="James T.Y."/>
            <person name="O'Malley M.A."/>
            <person name="Stajich J.E."/>
            <person name="Spatafora J.W."/>
            <person name="Visel A."/>
            <person name="Grigoriev I.V."/>
        </authorList>
    </citation>
    <scope>NUCLEOTIDE SEQUENCE [LARGE SCALE GENOMIC DNA]</scope>
    <source>
        <strain evidence="3 4">68-887.2</strain>
    </source>
</reference>
<dbReference type="AlphaFoldDB" id="A0A1Y2BCI9"/>
<proteinExistence type="predicted"/>
<feature type="compositionally biased region" description="Low complexity" evidence="1">
    <location>
        <begin position="150"/>
        <end position="166"/>
    </location>
</feature>
<feature type="compositionally biased region" description="Low complexity" evidence="1">
    <location>
        <begin position="428"/>
        <end position="449"/>
    </location>
</feature>
<feature type="compositionally biased region" description="Basic and acidic residues" evidence="1">
    <location>
        <begin position="581"/>
        <end position="597"/>
    </location>
</feature>
<dbReference type="CDD" id="cd14686">
    <property type="entry name" value="bZIP"/>
    <property type="match status" value="1"/>
</dbReference>
<feature type="domain" description="BZIP" evidence="2">
    <location>
        <begin position="550"/>
        <end position="565"/>
    </location>
</feature>
<evidence type="ECO:0000256" key="1">
    <source>
        <dbReference type="SAM" id="MobiDB-lite"/>
    </source>
</evidence>
<feature type="compositionally biased region" description="Pro residues" evidence="1">
    <location>
        <begin position="384"/>
        <end position="398"/>
    </location>
</feature>
<feature type="compositionally biased region" description="Low complexity" evidence="1">
    <location>
        <begin position="274"/>
        <end position="286"/>
    </location>
</feature>
<feature type="compositionally biased region" description="Basic and acidic residues" evidence="1">
    <location>
        <begin position="35"/>
        <end position="49"/>
    </location>
</feature>
<sequence>MYDGFHQPHPYPQRRSNPVTPNVPASHSRRPMLPRPERMNMNDPIEQRASRPNPQALYHTPYHAPLTTAPARSAPYPSPHRSHSSRSPIRSQEDQHPAYRLGRSGSLHGPISLLADVALADAVEPTPSSFMNDSLRLPPLQLSMSRSHDTMSQTSTTSLSSTASRDSNGRTPSKERERRKYRFGEIPPSPIQEHDPVLILNDKDKDNPNQRSYSRYPSSELNSTSSPISTSNIATPTSSAEYHHPLAGLSLDKTYPSGNYRAFMAEASRILQPPSSSASAAPTSPSKIVHPPPVGTAPLPSSRRNTLNGKAGGGMTGFQGPEGSLSEPGSRPVTPSVRLRPVTAGQMIPRQTETSGRSTLIRLNLDRQVRGGGRELRDDFKVKPIPPTPITSLLPPPMGVSEDEAQRKALTNDQEQELEHIENMSGASSSSSPSSSQSHSQSPSPSSSPYGHDAERNPRPHSESISSNLSVKTEPSQGTLPLLSPLIPRTRSNMVSEQQLNSTTTTLMAIRPRVSNRLKLRSEPSTPSTSTIQEKKEKKKYKYPRRTGEKRREQNASAQKRYREKKKGHREQMARELQASDTEKRLLQADLEERDREIERKARELVERDKEIGTLKRKLEAMGGHG</sequence>
<feature type="region of interest" description="Disordered" evidence="1">
    <location>
        <begin position="274"/>
        <end position="340"/>
    </location>
</feature>
<protein>
    <recommendedName>
        <fullName evidence="2">BZIP domain-containing protein</fullName>
    </recommendedName>
</protein>
<feature type="compositionally biased region" description="Low complexity" evidence="1">
    <location>
        <begin position="222"/>
        <end position="237"/>
    </location>
</feature>
<dbReference type="InParanoid" id="A0A1Y2BCI9"/>
<feature type="compositionally biased region" description="Basic residues" evidence="1">
    <location>
        <begin position="560"/>
        <end position="569"/>
    </location>
</feature>
<feature type="compositionally biased region" description="Polar residues" evidence="1">
    <location>
        <begin position="463"/>
        <end position="479"/>
    </location>
</feature>